<keyword evidence="1" id="KW-0812">Transmembrane</keyword>
<keyword evidence="1" id="KW-1133">Transmembrane helix</keyword>
<dbReference type="InterPro" id="IPR019099">
    <property type="entry name" value="Uncharacterised_PGPGW_TM"/>
</dbReference>
<dbReference type="Pfam" id="PF09656">
    <property type="entry name" value="PGPGW"/>
    <property type="match status" value="1"/>
</dbReference>
<evidence type="ECO:0000313" key="3">
    <source>
        <dbReference type="Proteomes" id="UP001236657"/>
    </source>
</evidence>
<accession>A0ABY9MSZ2</accession>
<evidence type="ECO:0000256" key="1">
    <source>
        <dbReference type="SAM" id="Phobius"/>
    </source>
</evidence>
<sequence>MENILIGLGIFSAVTFVLSLLLLPWFIARIPADYFTRPRDSDPWRVLLQPRALLRNLLGLPVLLAGIAMLVLPGQGILTIMIALGIMSFPGKFALEKWIISRKGVLQAVNWIRQKSHHPPLEAP</sequence>
<keyword evidence="3" id="KW-1185">Reference proteome</keyword>
<proteinExistence type="predicted"/>
<organism evidence="2 3">
    <name type="scientific">Thiothrix lacustris</name>
    <dbReference type="NCBI Taxonomy" id="525917"/>
    <lineage>
        <taxon>Bacteria</taxon>
        <taxon>Pseudomonadati</taxon>
        <taxon>Pseudomonadota</taxon>
        <taxon>Gammaproteobacteria</taxon>
        <taxon>Thiotrichales</taxon>
        <taxon>Thiotrichaceae</taxon>
        <taxon>Thiothrix</taxon>
    </lineage>
</organism>
<dbReference type="Proteomes" id="UP001236657">
    <property type="component" value="Chromosome"/>
</dbReference>
<feature type="transmembrane region" description="Helical" evidence="1">
    <location>
        <begin position="6"/>
        <end position="32"/>
    </location>
</feature>
<name>A0ABY9MSZ2_9GAMM</name>
<gene>
    <name evidence="2" type="ORF">RCF98_05355</name>
</gene>
<evidence type="ECO:0000313" key="2">
    <source>
        <dbReference type="EMBL" id="WML91764.1"/>
    </source>
</evidence>
<dbReference type="EMBL" id="CP133218">
    <property type="protein sequence ID" value="WML91764.1"/>
    <property type="molecule type" value="Genomic_DNA"/>
</dbReference>
<protein>
    <submittedName>
        <fullName evidence="2">PGPGW domain-containing protein</fullName>
    </submittedName>
</protein>
<reference evidence="2 3" key="1">
    <citation type="submission" date="2023-08" db="EMBL/GenBank/DDBJ databases">
        <title>New molecular markers tilS and rpoB for phylogenetic and monitoring studies of the genus Thiothrix biodiversity.</title>
        <authorList>
            <person name="Ravin N.V."/>
            <person name="Smolyakov D."/>
            <person name="Markov N.D."/>
            <person name="Beletsky A.V."/>
            <person name="Mardanov A.V."/>
            <person name="Rudenko T.S."/>
            <person name="Grabovich M.Y."/>
        </authorList>
    </citation>
    <scope>NUCLEOTIDE SEQUENCE [LARGE SCALE GENOMIC DNA]</scope>
    <source>
        <strain evidence="2 3">MK1</strain>
    </source>
</reference>
<keyword evidence="1" id="KW-0472">Membrane</keyword>